<reference evidence="11" key="1">
    <citation type="submission" date="2022-11" db="UniProtKB">
        <authorList>
            <consortium name="EnsemblMetazoa"/>
        </authorList>
    </citation>
    <scope>IDENTIFICATION</scope>
</reference>
<dbReference type="GO" id="GO:0000981">
    <property type="term" value="F:DNA-binding transcription factor activity, RNA polymerase II-specific"/>
    <property type="evidence" value="ECO:0007669"/>
    <property type="project" value="TreeGrafter"/>
</dbReference>
<feature type="region of interest" description="Disordered" evidence="9">
    <location>
        <begin position="1"/>
        <end position="46"/>
    </location>
</feature>
<evidence type="ECO:0000313" key="11">
    <source>
        <dbReference type="EnsemblMetazoa" id="XP_038061856.1"/>
    </source>
</evidence>
<dbReference type="PANTHER" id="PTHR11949">
    <property type="entry name" value="INTERFERON REGULATORY FACTOR"/>
    <property type="match status" value="1"/>
</dbReference>
<dbReference type="FunFam" id="1.10.10.10:FF:000065">
    <property type="entry name" value="Interferon regulatory factor"/>
    <property type="match status" value="1"/>
</dbReference>
<keyword evidence="4" id="KW-0805">Transcription regulation</keyword>
<sequence>MSVPTLTFGRPNRSMPVLMTTPSPSSQASFPVTTSGGAPVQSAALSSSRPAERMRLRPWLIRNIEERRIPGLEWLDEAERLVKIPWKHAARHGWTCDKDASLFRAWAIHTKKYDPVSNIPKANPKIWKANFRCAINSLPDILEIKGQGKSKGNDAFKIYKLIPKKARRTRTTSDGKTSQKRSGRVQKSRPTKPTEKHIRSPTSSSQIYPKSRENVSGSLSPEQYVNNLLHHSRLHGYPTLWEDSLRTEISQSQRTTEPWSSTITYTSGRHSPIRHDLSLYPTPPSSNSNQGTTDPLNLSSNHHSTSEVPVSSPPAYPHHARGVYATLYPIGTSRRHGVSPAGSRSHELVEQYICAEDRHRAEVMNTDGYHEQLQDAESNCSSVPSDEEIVDIVDDMTKDSPLNSPTRTSPFDGNNNSNPSSYWQTSMQDDKRFLSDERMIPSTSDMSMRPPPPDYNAYQSSSHVFKVEARSPCEYMKPDVYRDIQSGNRIAETSSGTCFYVM</sequence>
<feature type="compositionally biased region" description="Polar residues" evidence="9">
    <location>
        <begin position="285"/>
        <end position="309"/>
    </location>
</feature>
<dbReference type="PROSITE" id="PS51507">
    <property type="entry name" value="IRF_2"/>
    <property type="match status" value="1"/>
</dbReference>
<dbReference type="PROSITE" id="PS00601">
    <property type="entry name" value="IRF_1"/>
    <property type="match status" value="1"/>
</dbReference>
<keyword evidence="12" id="KW-1185">Reference proteome</keyword>
<dbReference type="GO" id="GO:0005634">
    <property type="term" value="C:nucleus"/>
    <property type="evidence" value="ECO:0007669"/>
    <property type="project" value="UniProtKB-SubCell"/>
</dbReference>
<accession>A0A914AED9</accession>
<proteinExistence type="predicted"/>
<feature type="region of interest" description="Disordered" evidence="9">
    <location>
        <begin position="251"/>
        <end position="317"/>
    </location>
</feature>
<feature type="region of interest" description="Disordered" evidence="9">
    <location>
        <begin position="397"/>
        <end position="424"/>
    </location>
</feature>
<feature type="region of interest" description="Disordered" evidence="9">
    <location>
        <begin position="166"/>
        <end position="218"/>
    </location>
</feature>
<keyword evidence="6" id="KW-0010">Activator</keyword>
<dbReference type="Proteomes" id="UP000887568">
    <property type="component" value="Unplaced"/>
</dbReference>
<dbReference type="InterPro" id="IPR019817">
    <property type="entry name" value="Interferon_reg_fac_CS"/>
</dbReference>
<organism evidence="11 12">
    <name type="scientific">Patiria miniata</name>
    <name type="common">Bat star</name>
    <name type="synonym">Asterina miniata</name>
    <dbReference type="NCBI Taxonomy" id="46514"/>
    <lineage>
        <taxon>Eukaryota</taxon>
        <taxon>Metazoa</taxon>
        <taxon>Echinodermata</taxon>
        <taxon>Eleutherozoa</taxon>
        <taxon>Asterozoa</taxon>
        <taxon>Asteroidea</taxon>
        <taxon>Valvatacea</taxon>
        <taxon>Valvatida</taxon>
        <taxon>Asterinidae</taxon>
        <taxon>Patiria</taxon>
    </lineage>
</organism>
<dbReference type="OrthoDB" id="6538197at2759"/>
<evidence type="ECO:0000256" key="8">
    <source>
        <dbReference type="ARBA" id="ARBA00023242"/>
    </source>
</evidence>
<dbReference type="GeneID" id="119732423"/>
<evidence type="ECO:0000256" key="1">
    <source>
        <dbReference type="ARBA" id="ARBA00004123"/>
    </source>
</evidence>
<dbReference type="OMA" id="VEARSPC"/>
<name>A0A914AED9_PATMI</name>
<dbReference type="PRINTS" id="PR00267">
    <property type="entry name" value="INTFRNREGFCT"/>
</dbReference>
<dbReference type="InterPro" id="IPR001346">
    <property type="entry name" value="Interferon_reg_fact_DNA-bd_dom"/>
</dbReference>
<keyword evidence="8" id="KW-0539">Nucleus</keyword>
<dbReference type="GO" id="GO:0000978">
    <property type="term" value="F:RNA polymerase II cis-regulatory region sequence-specific DNA binding"/>
    <property type="evidence" value="ECO:0007669"/>
    <property type="project" value="TreeGrafter"/>
</dbReference>
<evidence type="ECO:0000256" key="4">
    <source>
        <dbReference type="ARBA" id="ARBA00023015"/>
    </source>
</evidence>
<comment type="subcellular location">
    <subcellularLocation>
        <location evidence="1">Nucleus</location>
    </subcellularLocation>
</comment>
<dbReference type="PANTHER" id="PTHR11949:SF17">
    <property type="entry name" value="IRF TRYPTOPHAN PENTAD REPEAT DOMAIN-CONTAINING PROTEIN"/>
    <property type="match status" value="1"/>
</dbReference>
<dbReference type="AlphaFoldDB" id="A0A914AED9"/>
<dbReference type="InterPro" id="IPR036388">
    <property type="entry name" value="WH-like_DNA-bd_sf"/>
</dbReference>
<dbReference type="GO" id="GO:0002376">
    <property type="term" value="P:immune system process"/>
    <property type="evidence" value="ECO:0007669"/>
    <property type="project" value="TreeGrafter"/>
</dbReference>
<protein>
    <recommendedName>
        <fullName evidence="10">IRF tryptophan pentad repeat domain-containing protein</fullName>
    </recommendedName>
</protein>
<dbReference type="InterPro" id="IPR036390">
    <property type="entry name" value="WH_DNA-bd_sf"/>
</dbReference>
<dbReference type="Gene3D" id="1.10.10.10">
    <property type="entry name" value="Winged helix-like DNA-binding domain superfamily/Winged helix DNA-binding domain"/>
    <property type="match status" value="1"/>
</dbReference>
<feature type="compositionally biased region" description="Polar residues" evidence="9">
    <location>
        <begin position="200"/>
        <end position="218"/>
    </location>
</feature>
<keyword evidence="3" id="KW-0832">Ubl conjugation</keyword>
<keyword evidence="5" id="KW-0238">DNA-binding</keyword>
<evidence type="ECO:0000256" key="5">
    <source>
        <dbReference type="ARBA" id="ARBA00023125"/>
    </source>
</evidence>
<evidence type="ECO:0000256" key="7">
    <source>
        <dbReference type="ARBA" id="ARBA00023163"/>
    </source>
</evidence>
<evidence type="ECO:0000256" key="6">
    <source>
        <dbReference type="ARBA" id="ARBA00023159"/>
    </source>
</evidence>
<dbReference type="EnsemblMetazoa" id="XM_038205928.1">
    <property type="protein sequence ID" value="XP_038061856.1"/>
    <property type="gene ID" value="LOC119732423"/>
</dbReference>
<keyword evidence="2" id="KW-1017">Isopeptide bond</keyword>
<evidence type="ECO:0000259" key="10">
    <source>
        <dbReference type="PROSITE" id="PS51507"/>
    </source>
</evidence>
<feature type="compositionally biased region" description="Basic residues" evidence="9">
    <location>
        <begin position="178"/>
        <end position="190"/>
    </location>
</feature>
<feature type="compositionally biased region" description="Polar residues" evidence="9">
    <location>
        <begin position="400"/>
        <end position="424"/>
    </location>
</feature>
<evidence type="ECO:0000256" key="3">
    <source>
        <dbReference type="ARBA" id="ARBA00022843"/>
    </source>
</evidence>
<evidence type="ECO:0000313" key="12">
    <source>
        <dbReference type="Proteomes" id="UP000887568"/>
    </source>
</evidence>
<dbReference type="SMART" id="SM00348">
    <property type="entry name" value="IRF"/>
    <property type="match status" value="1"/>
</dbReference>
<keyword evidence="7" id="KW-0804">Transcription</keyword>
<dbReference type="CDD" id="cd00103">
    <property type="entry name" value="IRF"/>
    <property type="match status" value="1"/>
</dbReference>
<feature type="compositionally biased region" description="Polar residues" evidence="9">
    <location>
        <begin position="20"/>
        <end position="36"/>
    </location>
</feature>
<dbReference type="Pfam" id="PF00605">
    <property type="entry name" value="IRF"/>
    <property type="match status" value="1"/>
</dbReference>
<evidence type="ECO:0000256" key="9">
    <source>
        <dbReference type="SAM" id="MobiDB-lite"/>
    </source>
</evidence>
<feature type="compositionally biased region" description="Polar residues" evidence="9">
    <location>
        <begin position="251"/>
        <end position="269"/>
    </location>
</feature>
<dbReference type="SUPFAM" id="SSF46785">
    <property type="entry name" value="Winged helix' DNA-binding domain"/>
    <property type="match status" value="1"/>
</dbReference>
<dbReference type="RefSeq" id="XP_038061856.1">
    <property type="nucleotide sequence ID" value="XM_038205928.1"/>
</dbReference>
<evidence type="ECO:0000256" key="2">
    <source>
        <dbReference type="ARBA" id="ARBA00022499"/>
    </source>
</evidence>
<feature type="domain" description="IRF tryptophan pentad repeat" evidence="10">
    <location>
        <begin position="53"/>
        <end position="163"/>
    </location>
</feature>